<reference evidence="1" key="1">
    <citation type="submission" date="2018-04" db="EMBL/GenBank/DDBJ databases">
        <title>Whole genome sequencing of Hypsizygus marmoreus.</title>
        <authorList>
            <person name="Choi I.-G."/>
            <person name="Min B."/>
            <person name="Kim J.-G."/>
            <person name="Kim S."/>
            <person name="Oh Y.-L."/>
            <person name="Kong W.-S."/>
            <person name="Park H."/>
            <person name="Jeong J."/>
            <person name="Song E.-S."/>
        </authorList>
    </citation>
    <scope>NUCLEOTIDE SEQUENCE [LARGE SCALE GENOMIC DNA]</scope>
    <source>
        <strain evidence="1">51987-8</strain>
    </source>
</reference>
<organism evidence="1 2">
    <name type="scientific">Hypsizygus marmoreus</name>
    <name type="common">White beech mushroom</name>
    <name type="synonym">Agaricus marmoreus</name>
    <dbReference type="NCBI Taxonomy" id="39966"/>
    <lineage>
        <taxon>Eukaryota</taxon>
        <taxon>Fungi</taxon>
        <taxon>Dikarya</taxon>
        <taxon>Basidiomycota</taxon>
        <taxon>Agaricomycotina</taxon>
        <taxon>Agaricomycetes</taxon>
        <taxon>Agaricomycetidae</taxon>
        <taxon>Agaricales</taxon>
        <taxon>Tricholomatineae</taxon>
        <taxon>Lyophyllaceae</taxon>
        <taxon>Hypsizygus</taxon>
    </lineage>
</organism>
<name>A0A369K298_HYPMA</name>
<dbReference type="AlphaFoldDB" id="A0A369K298"/>
<dbReference type="EMBL" id="LUEZ02000012">
    <property type="protein sequence ID" value="RDB28078.1"/>
    <property type="molecule type" value="Genomic_DNA"/>
</dbReference>
<protein>
    <submittedName>
        <fullName evidence="1">Uncharacterized protein</fullName>
    </submittedName>
</protein>
<dbReference type="Proteomes" id="UP000076154">
    <property type="component" value="Unassembled WGS sequence"/>
</dbReference>
<accession>A0A369K298</accession>
<evidence type="ECO:0000313" key="2">
    <source>
        <dbReference type="Proteomes" id="UP000076154"/>
    </source>
</evidence>
<proteinExistence type="predicted"/>
<keyword evidence="2" id="KW-1185">Reference proteome</keyword>
<evidence type="ECO:0000313" key="1">
    <source>
        <dbReference type="EMBL" id="RDB28078.1"/>
    </source>
</evidence>
<sequence length="218" mass="23900">MILAILEELSDKALVAMAGICHHIRPLSISVYFYHLGVLTSESGSQELQLSQTMLAMVFLFLSSTHLKDDVTFTCDVFYLLEYSSVLGCQSPPHKSAILHALKVACTLSFLLGFLSTQCQFIMVETLSFSAFTSHQVLQSVGHLGGTAYDAKIRTLMSTAHAIALTDDLFQILSLAKVRSLLLKGPNVKDFGLTCMSMQKNRSGAILSQVNFPALQYL</sequence>
<comment type="caution">
    <text evidence="1">The sequence shown here is derived from an EMBL/GenBank/DDBJ whole genome shotgun (WGS) entry which is preliminary data.</text>
</comment>
<gene>
    <name evidence="1" type="ORF">Hypma_001567</name>
</gene>
<dbReference type="InParanoid" id="A0A369K298"/>